<gene>
    <name evidence="3" type="ORF">CCAP1982_LOCUS2625</name>
</gene>
<keyword evidence="2" id="KW-1133">Transmembrane helix</keyword>
<dbReference type="InterPro" id="IPR037185">
    <property type="entry name" value="EmrE-like"/>
</dbReference>
<feature type="transmembrane region" description="Helical" evidence="2">
    <location>
        <begin position="302"/>
        <end position="320"/>
    </location>
</feature>
<feature type="region of interest" description="Disordered" evidence="1">
    <location>
        <begin position="21"/>
        <end position="58"/>
    </location>
</feature>
<evidence type="ECO:0000313" key="3">
    <source>
        <dbReference type="EMBL" id="CAD6993828.1"/>
    </source>
</evidence>
<feature type="compositionally biased region" description="Low complexity" evidence="1">
    <location>
        <begin position="49"/>
        <end position="58"/>
    </location>
</feature>
<protein>
    <submittedName>
        <fullName evidence="3">(Mediterranean fruit fly) hypothetical protein</fullName>
    </submittedName>
</protein>
<feature type="compositionally biased region" description="Gly residues" evidence="1">
    <location>
        <begin position="103"/>
        <end position="113"/>
    </location>
</feature>
<feature type="transmembrane region" description="Helical" evidence="2">
    <location>
        <begin position="452"/>
        <end position="470"/>
    </location>
</feature>
<dbReference type="OrthoDB" id="10062838at2759"/>
<feature type="transmembrane region" description="Helical" evidence="2">
    <location>
        <begin position="508"/>
        <end position="526"/>
    </location>
</feature>
<comment type="caution">
    <text evidence="3">The sequence shown here is derived from an EMBL/GenBank/DDBJ whole genome shotgun (WGS) entry which is preliminary data.</text>
</comment>
<keyword evidence="4" id="KW-1185">Reference proteome</keyword>
<evidence type="ECO:0000313" key="4">
    <source>
        <dbReference type="Proteomes" id="UP000606786"/>
    </source>
</evidence>
<keyword evidence="2" id="KW-0812">Transmembrane</keyword>
<dbReference type="PANTHER" id="PTHR19346">
    <property type="entry name" value="SUGAR PHOSPHATE TRANSPORTER DOMAIN-CONTAINING PROTEIN"/>
    <property type="match status" value="1"/>
</dbReference>
<feature type="transmembrane region" description="Helical" evidence="2">
    <location>
        <begin position="417"/>
        <end position="440"/>
    </location>
</feature>
<feature type="transmembrane region" description="Helical" evidence="2">
    <location>
        <begin position="332"/>
        <end position="351"/>
    </location>
</feature>
<dbReference type="EMBL" id="CAJHJT010000001">
    <property type="protein sequence ID" value="CAD6993828.1"/>
    <property type="molecule type" value="Genomic_DNA"/>
</dbReference>
<sequence>MTRDGEIPAIFNPKRVRTPSVVVTGDSPNGPYGGFSNALNASNPQIAHQDSISSSQQDPSEVITIHPDAREASTPIGTHPGLRRGLGAGGGSFVSSCPLNTGSAGGGGGGGGNESELPTLESGTDGTEVRFRRLKAFRESCCSELARKMYFGVCVTILVTASWVGATHCIKFLYLSTYAAIADDIDSTSDGGIELDLNNNDDDDDDDADDHSNLLGISDTALSVTEVQEATKFFQIAHPTLPESTVFRAPFFAAWFFTNFSFFFFPIYVLGRMSLRKCDKPGEILGDVLRGFRDRGFTIGRFLNRCLSFCILWLVTTYLYTMSLRVLFATDAMALFATNVACVYLLSWVILHEQFVGVRIVAVILCDTGIALLAYMDGITESRTLSGVVLATLGAAGYAVFRVMFRKVMGDPPIGQIAFTFTTLGFLNALLLWPVCVGLYLAGYESMPPDRMPWIILLIASILLLVFHILMQFSAAVTYNMFVTLGLITAVPVSGALDVVLYGATFAGMKLAGVILIAVGFFLVMFPENWPDYITRLLRNIILLGHNARYHQIHAYDCNLNQKYYTVNFNAFAE</sequence>
<organism evidence="3 4">
    <name type="scientific">Ceratitis capitata</name>
    <name type="common">Mediterranean fruit fly</name>
    <name type="synonym">Tephritis capitata</name>
    <dbReference type="NCBI Taxonomy" id="7213"/>
    <lineage>
        <taxon>Eukaryota</taxon>
        <taxon>Metazoa</taxon>
        <taxon>Ecdysozoa</taxon>
        <taxon>Arthropoda</taxon>
        <taxon>Hexapoda</taxon>
        <taxon>Insecta</taxon>
        <taxon>Pterygota</taxon>
        <taxon>Neoptera</taxon>
        <taxon>Endopterygota</taxon>
        <taxon>Diptera</taxon>
        <taxon>Brachycera</taxon>
        <taxon>Muscomorpha</taxon>
        <taxon>Tephritoidea</taxon>
        <taxon>Tephritidae</taxon>
        <taxon>Ceratitis</taxon>
        <taxon>Ceratitis</taxon>
    </lineage>
</organism>
<feature type="transmembrane region" description="Helical" evidence="2">
    <location>
        <begin position="482"/>
        <end position="502"/>
    </location>
</feature>
<accession>A0A811U643</accession>
<evidence type="ECO:0000256" key="1">
    <source>
        <dbReference type="SAM" id="MobiDB-lite"/>
    </source>
</evidence>
<dbReference type="PANTHER" id="PTHR19346:SF4">
    <property type="entry name" value="SUGAR PHOSPHATE TRANSPORTER DOMAIN-CONTAINING PROTEIN"/>
    <property type="match status" value="1"/>
</dbReference>
<proteinExistence type="predicted"/>
<feature type="transmembrane region" description="Helical" evidence="2">
    <location>
        <begin position="388"/>
        <end position="405"/>
    </location>
</feature>
<feature type="transmembrane region" description="Helical" evidence="2">
    <location>
        <begin position="251"/>
        <end position="270"/>
    </location>
</feature>
<feature type="region of interest" description="Disordered" evidence="1">
    <location>
        <begin position="102"/>
        <end position="124"/>
    </location>
</feature>
<dbReference type="AlphaFoldDB" id="A0A811U643"/>
<name>A0A811U643_CERCA</name>
<dbReference type="SUPFAM" id="SSF103481">
    <property type="entry name" value="Multidrug resistance efflux transporter EmrE"/>
    <property type="match status" value="1"/>
</dbReference>
<dbReference type="InterPro" id="IPR026505">
    <property type="entry name" value="Solute_c_fam_35_mem_F3/F4"/>
</dbReference>
<keyword evidence="2" id="KW-0472">Membrane</keyword>
<feature type="transmembrane region" description="Helical" evidence="2">
    <location>
        <begin position="358"/>
        <end position="376"/>
    </location>
</feature>
<dbReference type="Proteomes" id="UP000606786">
    <property type="component" value="Unassembled WGS sequence"/>
</dbReference>
<feature type="compositionally biased region" description="Polar residues" evidence="1">
    <location>
        <begin position="37"/>
        <end position="48"/>
    </location>
</feature>
<reference evidence="3" key="1">
    <citation type="submission" date="2020-11" db="EMBL/GenBank/DDBJ databases">
        <authorList>
            <person name="Whitehead M."/>
        </authorList>
    </citation>
    <scope>NUCLEOTIDE SEQUENCE</scope>
    <source>
        <strain evidence="3">EGII</strain>
    </source>
</reference>
<evidence type="ECO:0000256" key="2">
    <source>
        <dbReference type="SAM" id="Phobius"/>
    </source>
</evidence>